<dbReference type="Proteomes" id="UP001499854">
    <property type="component" value="Unassembled WGS sequence"/>
</dbReference>
<keyword evidence="3" id="KW-1185">Reference proteome</keyword>
<dbReference type="EMBL" id="BAAAQM010000071">
    <property type="protein sequence ID" value="GAA2001531.1"/>
    <property type="molecule type" value="Genomic_DNA"/>
</dbReference>
<dbReference type="RefSeq" id="WP_344662356.1">
    <property type="nucleotide sequence ID" value="NZ_BAAAQM010000071.1"/>
</dbReference>
<proteinExistence type="predicted"/>
<sequence length="144" mass="15883">MIEEGWAANLNQAALAHDDRSRPTIAYPGLRISTAVLTRPEPVLTINVQTWDVTRDGLPSATKPLPAHTPVELFRDDDLVHRDAQSPRPGGPDANGPHNVWTKDTDEDSSLATPDDLPAHIPVELYRDDQFIHRDAPIPFGEQA</sequence>
<protein>
    <submittedName>
        <fullName evidence="2">Uncharacterized protein</fullName>
    </submittedName>
</protein>
<feature type="region of interest" description="Disordered" evidence="1">
    <location>
        <begin position="59"/>
        <end position="120"/>
    </location>
</feature>
<gene>
    <name evidence="2" type="ORF">GCM10009838_79210</name>
</gene>
<comment type="caution">
    <text evidence="2">The sequence shown here is derived from an EMBL/GenBank/DDBJ whole genome shotgun (WGS) entry which is preliminary data.</text>
</comment>
<evidence type="ECO:0000256" key="1">
    <source>
        <dbReference type="SAM" id="MobiDB-lite"/>
    </source>
</evidence>
<evidence type="ECO:0000313" key="2">
    <source>
        <dbReference type="EMBL" id="GAA2001531.1"/>
    </source>
</evidence>
<evidence type="ECO:0000313" key="3">
    <source>
        <dbReference type="Proteomes" id="UP001499854"/>
    </source>
</evidence>
<feature type="compositionally biased region" description="Basic and acidic residues" evidence="1">
    <location>
        <begin position="73"/>
        <end position="85"/>
    </location>
</feature>
<reference evidence="3" key="1">
    <citation type="journal article" date="2019" name="Int. J. Syst. Evol. Microbiol.">
        <title>The Global Catalogue of Microorganisms (GCM) 10K type strain sequencing project: providing services to taxonomists for standard genome sequencing and annotation.</title>
        <authorList>
            <consortium name="The Broad Institute Genomics Platform"/>
            <consortium name="The Broad Institute Genome Sequencing Center for Infectious Disease"/>
            <person name="Wu L."/>
            <person name="Ma J."/>
        </authorList>
    </citation>
    <scope>NUCLEOTIDE SEQUENCE [LARGE SCALE GENOMIC DNA]</scope>
    <source>
        <strain evidence="3">JCM 16013</strain>
    </source>
</reference>
<accession>A0ABP5EPA5</accession>
<name>A0ABP5EPA5_9ACTN</name>
<organism evidence="2 3">
    <name type="scientific">Catenulispora subtropica</name>
    <dbReference type="NCBI Taxonomy" id="450798"/>
    <lineage>
        <taxon>Bacteria</taxon>
        <taxon>Bacillati</taxon>
        <taxon>Actinomycetota</taxon>
        <taxon>Actinomycetes</taxon>
        <taxon>Catenulisporales</taxon>
        <taxon>Catenulisporaceae</taxon>
        <taxon>Catenulispora</taxon>
    </lineage>
</organism>